<keyword evidence="1" id="KW-0808">Transferase</keyword>
<keyword evidence="4" id="KW-0472">Membrane</keyword>
<dbReference type="eggNOG" id="COG4585">
    <property type="taxonomic scope" value="Bacteria"/>
</dbReference>
<keyword evidence="8" id="KW-1185">Reference proteome</keyword>
<dbReference type="InterPro" id="IPR011712">
    <property type="entry name" value="Sig_transdc_His_kin_sub3_dim/P"/>
</dbReference>
<dbReference type="GO" id="GO:0016020">
    <property type="term" value="C:membrane"/>
    <property type="evidence" value="ECO:0007669"/>
    <property type="project" value="InterPro"/>
</dbReference>
<keyword evidence="4" id="KW-1133">Transmembrane helix</keyword>
<dbReference type="SUPFAM" id="SSF55874">
    <property type="entry name" value="ATPase domain of HSP90 chaperone/DNA topoisomerase II/histidine kinase"/>
    <property type="match status" value="1"/>
</dbReference>
<dbReference type="InterPro" id="IPR003594">
    <property type="entry name" value="HATPase_dom"/>
</dbReference>
<feature type="domain" description="Signal transduction histidine kinase subgroup 3 dimerisation and phosphoacceptor" evidence="6">
    <location>
        <begin position="286"/>
        <end position="346"/>
    </location>
</feature>
<evidence type="ECO:0000256" key="3">
    <source>
        <dbReference type="ARBA" id="ARBA00023012"/>
    </source>
</evidence>
<evidence type="ECO:0000256" key="4">
    <source>
        <dbReference type="SAM" id="Phobius"/>
    </source>
</evidence>
<dbReference type="Gene3D" id="3.30.565.10">
    <property type="entry name" value="Histidine kinase-like ATPase, C-terminal domain"/>
    <property type="match status" value="1"/>
</dbReference>
<sequence length="488" mass="54193">MIALWPTTTQHQIGVHVVDIICACLQIYLNHGSNSPFFILFIFILMSATLQWDWRGALSTTALLVCIFVAVLLGEARTLSEGFGGLNLSPVILRPTNLVVAGIMLGYVGLFQERSRMRLAKLVAWPGPDHEQNASAPLASALRHAAGIMGVPRLLLIWEQPDEPFRNIVLWSVHDIQHMQESHDRFGTIVSKSMAGKCFFYLSKARKVDSDRLIDEDLRQSFSIRSALTAPFQLPLCSGRIFLLDLPGEGGRDALVLAELIAIRLGVDLEHHLLRSEREVAAALTERARLALDLHDGVLQGLAAADIHLKLSLSRSNTESVDHVARTRQVLANEQQRVRAFVEATRLGTKTHLKRVNLDDNIRRLVGKLSAQWDCDFDVTIEPPNLHATEHLLHNVYYILDEALSNAVRHGKASHVDVSVRSEDNYLFIMIRDNGVGLPELRGSYSSDELAAQNIGPHSLRARAMELGGFLTLETSSSGVELNFEIPM</sequence>
<dbReference type="InterPro" id="IPR036890">
    <property type="entry name" value="HATPase_C_sf"/>
</dbReference>
<reference evidence="7 8" key="1">
    <citation type="submission" date="2012-02" db="EMBL/GenBank/DDBJ databases">
        <title>Improved High-Quality Draft sequence of Microvirga sp. WSM3557.</title>
        <authorList>
            <consortium name="US DOE Joint Genome Institute"/>
            <person name="Lucas S."/>
            <person name="Han J."/>
            <person name="Lapidus A."/>
            <person name="Cheng J.-F."/>
            <person name="Goodwin L."/>
            <person name="Pitluck S."/>
            <person name="Peters L."/>
            <person name="Zhang X."/>
            <person name="Detter J.C."/>
            <person name="Han C."/>
            <person name="Tapia R."/>
            <person name="Land M."/>
            <person name="Hauser L."/>
            <person name="Kyrpides N."/>
            <person name="Ivanova N."/>
            <person name="Pagani I."/>
            <person name="Brau L."/>
            <person name="Yates R."/>
            <person name="O'Hara G."/>
            <person name="Rui T."/>
            <person name="Howieson J."/>
            <person name="Reeve W."/>
            <person name="Woyke T."/>
        </authorList>
    </citation>
    <scope>NUCLEOTIDE SEQUENCE [LARGE SCALE GENOMIC DNA]</scope>
    <source>
        <strain evidence="7 8">WSM3557</strain>
    </source>
</reference>
<evidence type="ECO:0000259" key="5">
    <source>
        <dbReference type="Pfam" id="PF02518"/>
    </source>
</evidence>
<feature type="transmembrane region" description="Helical" evidence="4">
    <location>
        <begin position="91"/>
        <end position="111"/>
    </location>
</feature>
<dbReference type="EMBL" id="JH660637">
    <property type="protein sequence ID" value="EIM30510.1"/>
    <property type="molecule type" value="Genomic_DNA"/>
</dbReference>
<dbReference type="STRING" id="864069.MicloDRAFT_00007600"/>
<dbReference type="GO" id="GO:0000155">
    <property type="term" value="F:phosphorelay sensor kinase activity"/>
    <property type="evidence" value="ECO:0007669"/>
    <property type="project" value="InterPro"/>
</dbReference>
<keyword evidence="4" id="KW-0812">Transmembrane</keyword>
<dbReference type="PANTHER" id="PTHR24421">
    <property type="entry name" value="NITRATE/NITRITE SENSOR PROTEIN NARX-RELATED"/>
    <property type="match status" value="1"/>
</dbReference>
<feature type="transmembrane region" description="Helical" evidence="4">
    <location>
        <begin position="35"/>
        <end position="54"/>
    </location>
</feature>
<organism evidence="7 8">
    <name type="scientific">Microvirga lotononidis</name>
    <dbReference type="NCBI Taxonomy" id="864069"/>
    <lineage>
        <taxon>Bacteria</taxon>
        <taxon>Pseudomonadati</taxon>
        <taxon>Pseudomonadota</taxon>
        <taxon>Alphaproteobacteria</taxon>
        <taxon>Hyphomicrobiales</taxon>
        <taxon>Methylobacteriaceae</taxon>
        <taxon>Microvirga</taxon>
    </lineage>
</organism>
<evidence type="ECO:0000256" key="2">
    <source>
        <dbReference type="ARBA" id="ARBA00022777"/>
    </source>
</evidence>
<feature type="domain" description="Histidine kinase/HSP90-like ATPase" evidence="5">
    <location>
        <begin position="396"/>
        <end position="473"/>
    </location>
</feature>
<feature type="transmembrane region" description="Helical" evidence="4">
    <location>
        <begin position="61"/>
        <end position="79"/>
    </location>
</feature>
<dbReference type="CDD" id="cd16917">
    <property type="entry name" value="HATPase_UhpB-NarQ-NarX-like"/>
    <property type="match status" value="1"/>
</dbReference>
<keyword evidence="2 7" id="KW-0418">Kinase</keyword>
<keyword evidence="3" id="KW-0902">Two-component regulatory system</keyword>
<evidence type="ECO:0000256" key="1">
    <source>
        <dbReference type="ARBA" id="ARBA00022679"/>
    </source>
</evidence>
<protein>
    <submittedName>
        <fullName evidence="7">Histidine kinase</fullName>
    </submittedName>
</protein>
<evidence type="ECO:0000259" key="6">
    <source>
        <dbReference type="Pfam" id="PF07730"/>
    </source>
</evidence>
<dbReference type="PATRIC" id="fig|864069.3.peg.847"/>
<name>I4Z2R8_9HYPH</name>
<dbReference type="GO" id="GO:0046983">
    <property type="term" value="F:protein dimerization activity"/>
    <property type="evidence" value="ECO:0007669"/>
    <property type="project" value="InterPro"/>
</dbReference>
<gene>
    <name evidence="7" type="ORF">MicloDRAFT_00007600</name>
</gene>
<dbReference type="Pfam" id="PF07730">
    <property type="entry name" value="HisKA_3"/>
    <property type="match status" value="1"/>
</dbReference>
<dbReference type="Proteomes" id="UP000003947">
    <property type="component" value="Unassembled WGS sequence"/>
</dbReference>
<dbReference type="Pfam" id="PF02518">
    <property type="entry name" value="HATPase_c"/>
    <property type="match status" value="1"/>
</dbReference>
<accession>I4Z2R8</accession>
<evidence type="ECO:0000313" key="8">
    <source>
        <dbReference type="Proteomes" id="UP000003947"/>
    </source>
</evidence>
<dbReference type="AlphaFoldDB" id="I4Z2R8"/>
<evidence type="ECO:0000313" key="7">
    <source>
        <dbReference type="EMBL" id="EIM30510.1"/>
    </source>
</evidence>
<dbReference type="InterPro" id="IPR050482">
    <property type="entry name" value="Sensor_HK_TwoCompSys"/>
</dbReference>
<proteinExistence type="predicted"/>
<dbReference type="HOGENOM" id="CLU_487366_0_0_5"/>